<dbReference type="CDD" id="cd06583">
    <property type="entry name" value="PGRP"/>
    <property type="match status" value="1"/>
</dbReference>
<dbReference type="InterPro" id="IPR015510">
    <property type="entry name" value="PGRP"/>
</dbReference>
<gene>
    <name evidence="4" type="ORF">JG540_08140</name>
</gene>
<dbReference type="InterPro" id="IPR002502">
    <property type="entry name" value="Amidase_domain"/>
</dbReference>
<dbReference type="GO" id="GO:0009253">
    <property type="term" value="P:peptidoglycan catabolic process"/>
    <property type="evidence" value="ECO:0007669"/>
    <property type="project" value="InterPro"/>
</dbReference>
<dbReference type="PANTHER" id="PTHR11022">
    <property type="entry name" value="PEPTIDOGLYCAN RECOGNITION PROTEIN"/>
    <property type="match status" value="1"/>
</dbReference>
<name>A0A7T7M8S0_9ACTO</name>
<feature type="domain" description="Peptidoglycan recognition protein family" evidence="3">
    <location>
        <begin position="280"/>
        <end position="428"/>
    </location>
</feature>
<evidence type="ECO:0000256" key="2">
    <source>
        <dbReference type="SAM" id="MobiDB-lite"/>
    </source>
</evidence>
<evidence type="ECO:0000256" key="1">
    <source>
        <dbReference type="ARBA" id="ARBA00007553"/>
    </source>
</evidence>
<proteinExistence type="inferred from homology"/>
<accession>A0A7T7M8S0</accession>
<feature type="compositionally biased region" description="Low complexity" evidence="2">
    <location>
        <begin position="229"/>
        <end position="255"/>
    </location>
</feature>
<dbReference type="KEGG" id="awe:JG540_08140"/>
<dbReference type="InterPro" id="IPR036505">
    <property type="entry name" value="Amidase/PGRP_sf"/>
</dbReference>
<dbReference type="RefSeq" id="WP_200275237.1">
    <property type="nucleotide sequence ID" value="NZ_CP066802.1"/>
</dbReference>
<dbReference type="EMBL" id="CP066802">
    <property type="protein sequence ID" value="QQM67008.1"/>
    <property type="molecule type" value="Genomic_DNA"/>
</dbReference>
<feature type="region of interest" description="Disordered" evidence="2">
    <location>
        <begin position="202"/>
        <end position="268"/>
    </location>
</feature>
<keyword evidence="5" id="KW-1185">Reference proteome</keyword>
<dbReference type="InterPro" id="IPR006619">
    <property type="entry name" value="PGRP_domain_met/bac"/>
</dbReference>
<evidence type="ECO:0000259" key="3">
    <source>
        <dbReference type="SMART" id="SM00701"/>
    </source>
</evidence>
<dbReference type="Pfam" id="PF08310">
    <property type="entry name" value="LGFP"/>
    <property type="match status" value="8"/>
</dbReference>
<reference evidence="4 5" key="1">
    <citation type="submission" date="2020-12" db="EMBL/GenBank/DDBJ databases">
        <authorList>
            <person name="Zhou J."/>
        </authorList>
    </citation>
    <scope>NUCLEOTIDE SEQUENCE [LARGE SCALE GENOMIC DNA]</scope>
    <source>
        <strain evidence="4 5">CCUG 61299</strain>
    </source>
</reference>
<dbReference type="Pfam" id="PF01510">
    <property type="entry name" value="Amidase_2"/>
    <property type="match status" value="1"/>
</dbReference>
<sequence>MVQPSTQAPVQLLGLTATDGTATRIATDGLSSIQAEAVRDEQATTPSCVPDGTSICPASLSGLSRMAAADPGEVDEPVDPEKDATLLTQPLEVDDFMVAGFAWEAGGSLPEDAQIYLRVREKGTWSPWFLNEIEDATGPEGKPALGTGELVTAGADAVQASVVLKSVAHLPTLPKGLHLVLVPGAPKGEQERTAEELKAVAANPTPVAPSEELEEEPQAVSGTVPQGSAQEGAEAGAADPDVAQTTRPGTPATTGVAGGTSAGPASALGRAVTSASGVPVPVFSRADWHADEENMTWVPEYAKAQHVVVHHTAGSNSYTADQSASIVRGIYYYHAVTLNWGDIGYNLLVDKYGQVFEGRYGTLSSAAGRMAVGGHARGVNTGTMGISMIGDYSSAEPTAVQLDRVGELAGWFLQRAGVPDALGSSGLTFRTTERYPAGQTVDMPTILAHRDVGYTACPGGRAYARMGQIRQIAQRQMSGSTGSTNTRSNHVPPSVKESVRSALARFAAAHSAMVGGAASGPVPSGKGAYQRFAHGVAYWSESTGVQFVGEPVLSAWGGHGWQDGEMGYPVSGGAYGPNGTRHQVFEHGIAYWRTGEPVVFLSGEILNAWAELGWESAFWGMPVDRKRDSSGGGFYQRFAHGVAYWSESTGVQFVGEPVLSAWGGHGWQDGEMGYPVSGGAYGPNGTRHQVFEHGIAYWRTGEPVVFLSGEILIAWAELGWESAFWGMPVDRKRDSSGGGFYQRFAHGVAYWSESTGVQFVGEPVLSAWGGHGWQDGEMGYPVSGGAYGPNGTRHQVFEHGIAYWRTGEPVVFLSGEILIAWAELGWESAFWGMPVDRKRDSSGGGFYQRFAHGVAYWSESTGVQFVGEPVLSAWGGHGWQDGEMGYPVSGGAYGPNGTRHQVFEHGIAYWRTGEPVVFLSGEILNAWARSGWERSPWGMPQDRQRPYLDGAQQRFANGVAYWTPASGVRFGQPLPAGPDAWTRSFQAGHIISDAEFFQPGTLSVQTLRSFLHAKNPHCTPGPGGVACLKDYRASTARMDTAYCKPYEAGTNEDVATIITKASDACGINPKVLVVMLQKEQGLVTASGAALTTTRYTKAMGYGCPDFAECNPSYSGLATQLYYGASGLVEYGQRPGAYNYRSGGTYQIAYHPRRSCGSAPVTIQNRATAALYNYTPYQPNAAALRNMDGEGDSCSAYGNRNFWRTYNSWFRLSRR</sequence>
<evidence type="ECO:0000313" key="4">
    <source>
        <dbReference type="EMBL" id="QQM67008.1"/>
    </source>
</evidence>
<dbReference type="SUPFAM" id="SSF55846">
    <property type="entry name" value="N-acetylmuramoyl-L-alanine amidase-like"/>
    <property type="match status" value="1"/>
</dbReference>
<dbReference type="InterPro" id="IPR013207">
    <property type="entry name" value="LGFP"/>
</dbReference>
<dbReference type="AlphaFoldDB" id="A0A7T7M8S0"/>
<evidence type="ECO:0000313" key="5">
    <source>
        <dbReference type="Proteomes" id="UP000595895"/>
    </source>
</evidence>
<comment type="similarity">
    <text evidence="1">Belongs to the N-acetylmuramoyl-L-alanine amidase 2 family.</text>
</comment>
<dbReference type="GO" id="GO:0008745">
    <property type="term" value="F:N-acetylmuramoyl-L-alanine amidase activity"/>
    <property type="evidence" value="ECO:0007669"/>
    <property type="project" value="InterPro"/>
</dbReference>
<dbReference type="Gene3D" id="3.40.80.10">
    <property type="entry name" value="Peptidoglycan recognition protein-like"/>
    <property type="match status" value="1"/>
</dbReference>
<dbReference type="GO" id="GO:0008270">
    <property type="term" value="F:zinc ion binding"/>
    <property type="evidence" value="ECO:0007669"/>
    <property type="project" value="InterPro"/>
</dbReference>
<organism evidence="4 5">
    <name type="scientific">Actinomyces weissii</name>
    <dbReference type="NCBI Taxonomy" id="675090"/>
    <lineage>
        <taxon>Bacteria</taxon>
        <taxon>Bacillati</taxon>
        <taxon>Actinomycetota</taxon>
        <taxon>Actinomycetes</taxon>
        <taxon>Actinomycetales</taxon>
        <taxon>Actinomycetaceae</taxon>
        <taxon>Actinomyces</taxon>
    </lineage>
</organism>
<dbReference type="PANTHER" id="PTHR11022:SF41">
    <property type="entry name" value="PEPTIDOGLYCAN-RECOGNITION PROTEIN LC-RELATED"/>
    <property type="match status" value="1"/>
</dbReference>
<dbReference type="Proteomes" id="UP000595895">
    <property type="component" value="Chromosome"/>
</dbReference>
<dbReference type="SMART" id="SM00701">
    <property type="entry name" value="PGRP"/>
    <property type="match status" value="1"/>
</dbReference>
<protein>
    <submittedName>
        <fullName evidence="4">N-acetylmuramoyl-L-alanine amidase</fullName>
    </submittedName>
</protein>